<feature type="transmembrane region" description="Helical" evidence="6">
    <location>
        <begin position="361"/>
        <end position="378"/>
    </location>
</feature>
<dbReference type="PANTHER" id="PTHR30619">
    <property type="entry name" value="DNA INTERNALIZATION/COMPETENCE PROTEIN COMEC/REC2"/>
    <property type="match status" value="1"/>
</dbReference>
<dbReference type="GO" id="GO:0005886">
    <property type="term" value="C:plasma membrane"/>
    <property type="evidence" value="ECO:0007669"/>
    <property type="project" value="UniProtKB-SubCell"/>
</dbReference>
<dbReference type="SUPFAM" id="SSF56281">
    <property type="entry name" value="Metallo-hydrolase/oxidoreductase"/>
    <property type="match status" value="1"/>
</dbReference>
<dbReference type="InterPro" id="IPR036866">
    <property type="entry name" value="RibonucZ/Hydroxyglut_hydro"/>
</dbReference>
<proteinExistence type="predicted"/>
<evidence type="ECO:0000259" key="7">
    <source>
        <dbReference type="SMART" id="SM00849"/>
    </source>
</evidence>
<comment type="caution">
    <text evidence="8">The sequence shown here is derived from an EMBL/GenBank/DDBJ whole genome shotgun (WGS) entry which is preliminary data.</text>
</comment>
<feature type="transmembrane region" description="Helical" evidence="6">
    <location>
        <begin position="278"/>
        <end position="300"/>
    </location>
</feature>
<feature type="transmembrane region" description="Helical" evidence="6">
    <location>
        <begin position="320"/>
        <end position="340"/>
    </location>
</feature>
<name>A0A225SZZ2_9BURK</name>
<evidence type="ECO:0000256" key="5">
    <source>
        <dbReference type="ARBA" id="ARBA00023136"/>
    </source>
</evidence>
<dbReference type="RefSeq" id="WP_088753492.1">
    <property type="nucleotide sequence ID" value="NZ_NJGV01000001.1"/>
</dbReference>
<dbReference type="Pfam" id="PF13567">
    <property type="entry name" value="DUF4131"/>
    <property type="match status" value="1"/>
</dbReference>
<reference evidence="8 9" key="1">
    <citation type="journal article" date="2010" name="Int. J. Syst. Evol. Microbiol.">
        <title>Reclassification of Herbaspirillum putei as a later heterotypic synonym of Herbaspirillum huttiense, with the description of H. huttiense subsp. huttiense subsp. nov. and H. huttiense subsp. putei subsp. nov., comb. nov., and description of Herbaspirillum aquaticum sp. nov.</title>
        <authorList>
            <person name="Dobritsa A.P."/>
            <person name="Reddy M.C."/>
            <person name="Samadpour M."/>
        </authorList>
    </citation>
    <scope>NUCLEOTIDE SEQUENCE [LARGE SCALE GENOMIC DNA]</scope>
    <source>
        <strain evidence="8 9">IEH 4430</strain>
    </source>
</reference>
<dbReference type="Gene3D" id="3.60.15.10">
    <property type="entry name" value="Ribonuclease Z/Hydroxyacylglutathione hydrolase-like"/>
    <property type="match status" value="1"/>
</dbReference>
<evidence type="ECO:0000256" key="6">
    <source>
        <dbReference type="SAM" id="Phobius"/>
    </source>
</evidence>
<feature type="transmembrane region" description="Helical" evidence="6">
    <location>
        <begin position="460"/>
        <end position="486"/>
    </location>
</feature>
<dbReference type="NCBIfam" id="TIGR00360">
    <property type="entry name" value="ComEC_N-term"/>
    <property type="match status" value="1"/>
</dbReference>
<keyword evidence="3 6" id="KW-0812">Transmembrane</keyword>
<accession>A0A225SZZ2</accession>
<dbReference type="Pfam" id="PF00753">
    <property type="entry name" value="Lactamase_B"/>
    <property type="match status" value="1"/>
</dbReference>
<organism evidence="8 9">
    <name type="scientific">Herbaspirillum aquaticum</name>
    <dbReference type="NCBI Taxonomy" id="568783"/>
    <lineage>
        <taxon>Bacteria</taxon>
        <taxon>Pseudomonadati</taxon>
        <taxon>Pseudomonadota</taxon>
        <taxon>Betaproteobacteria</taxon>
        <taxon>Burkholderiales</taxon>
        <taxon>Oxalobacteraceae</taxon>
        <taxon>Herbaspirillum</taxon>
    </lineage>
</organism>
<feature type="transmembrane region" description="Helical" evidence="6">
    <location>
        <begin position="434"/>
        <end position="454"/>
    </location>
</feature>
<feature type="transmembrane region" description="Helical" evidence="6">
    <location>
        <begin position="384"/>
        <end position="403"/>
    </location>
</feature>
<dbReference type="GO" id="GO:0030420">
    <property type="term" value="P:establishment of competence for transformation"/>
    <property type="evidence" value="ECO:0007669"/>
    <property type="project" value="InterPro"/>
</dbReference>
<dbReference type="SMART" id="SM00849">
    <property type="entry name" value="Lactamase_B"/>
    <property type="match status" value="1"/>
</dbReference>
<evidence type="ECO:0000313" key="9">
    <source>
        <dbReference type="Proteomes" id="UP000214747"/>
    </source>
</evidence>
<keyword evidence="9" id="KW-1185">Reference proteome</keyword>
<evidence type="ECO:0000256" key="3">
    <source>
        <dbReference type="ARBA" id="ARBA00022692"/>
    </source>
</evidence>
<dbReference type="Proteomes" id="UP000214747">
    <property type="component" value="Unassembled WGS sequence"/>
</dbReference>
<dbReference type="PANTHER" id="PTHR30619:SF1">
    <property type="entry name" value="RECOMBINATION PROTEIN 2"/>
    <property type="match status" value="1"/>
</dbReference>
<protein>
    <submittedName>
        <fullName evidence="8">DNA internalization-related competence protein ComEC/Rec2</fullName>
    </submittedName>
</protein>
<dbReference type="InterPro" id="IPR025405">
    <property type="entry name" value="DUF4131"/>
</dbReference>
<evidence type="ECO:0000256" key="1">
    <source>
        <dbReference type="ARBA" id="ARBA00004651"/>
    </source>
</evidence>
<dbReference type="CDD" id="cd07731">
    <property type="entry name" value="ComA-like_MBL-fold"/>
    <property type="match status" value="1"/>
</dbReference>
<gene>
    <name evidence="8" type="ORF">CEJ45_01585</name>
</gene>
<dbReference type="AlphaFoldDB" id="A0A225SZZ2"/>
<feature type="transmembrane region" description="Helical" evidence="6">
    <location>
        <begin position="29"/>
        <end position="45"/>
    </location>
</feature>
<keyword evidence="2" id="KW-1003">Cell membrane</keyword>
<dbReference type="InterPro" id="IPR001279">
    <property type="entry name" value="Metallo-B-lactamas"/>
</dbReference>
<evidence type="ECO:0000256" key="4">
    <source>
        <dbReference type="ARBA" id="ARBA00022989"/>
    </source>
</evidence>
<comment type="subcellular location">
    <subcellularLocation>
        <location evidence="1">Cell membrane</location>
        <topology evidence="1">Multi-pass membrane protein</topology>
    </subcellularLocation>
</comment>
<keyword evidence="4 6" id="KW-1133">Transmembrane helix</keyword>
<dbReference type="InterPro" id="IPR004477">
    <property type="entry name" value="ComEC_N"/>
</dbReference>
<sequence>MRALIIGFAIGVGLLQVQGQLPGAEWYAVGLVLALLLGFTAWKFWQPFLRVPLLLTCGAWLGFLWAASFALYYLDQELPKAWEGRDITVIGTVADLPAHTEQGVRFRFDVEQVVVQGGVKPPVPPRLTLSWYGNQRYQQPAEDGEQAAPPRMAVPDLRPGERWRLQVRLKRPHGNANPDGFDYELWLLQDDVRATGYVVGRPAAAGAALTALNRRVDDFVWTPSHMIDSARGWLRDRIYAALPEAPYAGVIAALVMGDQRGINQADWTVFNRTGIGHLMAISGLHITMLAALCGGLASWLWRRSFFTGAQLPLRLPAQKVAVIVGMAAAFVYVLLAGFGVPAQRTLYMLIVVGIAFWRGRIVRVSVVQCLALALVLLLDPWAVLWPGFWLSFGAVALLLYGSVGRMQPPQAMAAAASRKHWWPALLQRLKEAGYAQYVVTLGLVPLTVLLFGQYSLVSPIANAVAIPLVSLVITPLALLGSVLPTVLAQFVLQIPHQLLVWLADFLQVLNAMPWAVWQTPLPGAWMFALALGGTLLVLAPRGWPVRWLGLFGWLPLLLNAPVAPAEGSMRVTAFDVGQGMAVLVETPGHRLLYDTGPYYTAESDGATRVILPYLRARGIDHLDRVVISHNDNDHSGGALSLFKNLPVDSVYSSLATESPILRAAPAHTRCQAGQSWNWDGIGFTVLHPDAASYDSDKWRPNARSCVLKVQIGRQSVLLAGDIEAVQEDELVSGPLADRLPSTVLLAPHHGSGTSSTEPFMRAVRPELAVFQVGYRNRFNHPKPEVYERYGKLGIRRLRTDETGALTMTLGDQLQVEQYRKQHARYWYEQ</sequence>
<feature type="transmembrane region" description="Helical" evidence="6">
    <location>
        <begin position="52"/>
        <end position="74"/>
    </location>
</feature>
<evidence type="ECO:0000313" key="8">
    <source>
        <dbReference type="EMBL" id="OWY36810.1"/>
    </source>
</evidence>
<dbReference type="EMBL" id="NJGV01000001">
    <property type="protein sequence ID" value="OWY36810.1"/>
    <property type="molecule type" value="Genomic_DNA"/>
</dbReference>
<dbReference type="InterPro" id="IPR035681">
    <property type="entry name" value="ComA-like_MBL"/>
</dbReference>
<evidence type="ECO:0000256" key="2">
    <source>
        <dbReference type="ARBA" id="ARBA00022475"/>
    </source>
</evidence>
<dbReference type="NCBIfam" id="TIGR00361">
    <property type="entry name" value="ComEC_Rec2"/>
    <property type="match status" value="1"/>
</dbReference>
<dbReference type="InterPro" id="IPR052159">
    <property type="entry name" value="Competence_DNA_uptake"/>
</dbReference>
<keyword evidence="5 6" id="KW-0472">Membrane</keyword>
<dbReference type="Pfam" id="PF03772">
    <property type="entry name" value="Competence"/>
    <property type="match status" value="1"/>
</dbReference>
<dbReference type="InterPro" id="IPR004797">
    <property type="entry name" value="Competence_ComEC/Rec2"/>
</dbReference>
<feature type="transmembrane region" description="Helical" evidence="6">
    <location>
        <begin position="523"/>
        <end position="539"/>
    </location>
</feature>
<feature type="domain" description="Metallo-beta-lactamase" evidence="7">
    <location>
        <begin position="578"/>
        <end position="774"/>
    </location>
</feature>
<feature type="transmembrane region" description="Helical" evidence="6">
    <location>
        <begin position="498"/>
        <end position="517"/>
    </location>
</feature>